<dbReference type="Gene3D" id="3.40.50.720">
    <property type="entry name" value="NAD(P)-binding Rossmann-like Domain"/>
    <property type="match status" value="1"/>
</dbReference>
<name>A0A086J492_NEMA1</name>
<gene>
    <name evidence="1" type="ORF">NESG_00029</name>
</gene>
<dbReference type="Proteomes" id="UP000054524">
    <property type="component" value="Unassembled WGS sequence"/>
</dbReference>
<sequence length="149" mass="17062">MDEEKYSRQIKLFGKDTQEKILASHVHLAGVVEERMASYMIRLLSQVGAHVCRSNECKIEQTWVFVFDLPEAMHESFRAAEQDQKILYISTSNLLISKAYTQRLNAGSTVQHSEVYLNILVGVAVQEYIKSMAGINCSDEWRLDLSIFE</sequence>
<dbReference type="GeneID" id="77675002"/>
<dbReference type="GO" id="GO:0008641">
    <property type="term" value="F:ubiquitin-like modifier activating enzyme activity"/>
    <property type="evidence" value="ECO:0007669"/>
    <property type="project" value="InterPro"/>
</dbReference>
<dbReference type="AlphaFoldDB" id="A0A086J492"/>
<organism evidence="1 2">
    <name type="scientific">Nematocida ausubeli (strain ATCC PRA-371 / ERTm2)</name>
    <name type="common">Nematode killer fungus</name>
    <dbReference type="NCBI Taxonomy" id="1913371"/>
    <lineage>
        <taxon>Eukaryota</taxon>
        <taxon>Fungi</taxon>
        <taxon>Fungi incertae sedis</taxon>
        <taxon>Microsporidia</taxon>
        <taxon>Nematocida</taxon>
    </lineage>
</organism>
<proteinExistence type="predicted"/>
<evidence type="ECO:0000313" key="1">
    <source>
        <dbReference type="EMBL" id="KFG26960.1"/>
    </source>
</evidence>
<comment type="caution">
    <text evidence="1">The sequence shown here is derived from an EMBL/GenBank/DDBJ whole genome shotgun (WGS) entry which is preliminary data.</text>
</comment>
<protein>
    <submittedName>
        <fullName evidence="1">Uncharacterized protein</fullName>
    </submittedName>
</protein>
<dbReference type="EMBL" id="AKIJ01000001">
    <property type="protein sequence ID" value="KFG26960.1"/>
    <property type="molecule type" value="Genomic_DNA"/>
</dbReference>
<dbReference type="SUPFAM" id="SSF69572">
    <property type="entry name" value="Activating enzymes of the ubiquitin-like proteins"/>
    <property type="match status" value="1"/>
</dbReference>
<reference evidence="1 2" key="1">
    <citation type="journal article" date="2014" name="Genome Announc.">
        <title>Genome Sequence of the Microsporidian Species Nematocida sp1 Strain ERTm6 (ATCC PRA-372).</title>
        <authorList>
            <person name="Bakowski M.A."/>
            <person name="Priest M."/>
            <person name="Young S."/>
            <person name="Cuomo C.A."/>
            <person name="Troemel E.R."/>
        </authorList>
    </citation>
    <scope>NUCLEOTIDE SEQUENCE [LARGE SCALE GENOMIC DNA]</scope>
    <source>
        <strain evidence="1 2">ERTm6</strain>
    </source>
</reference>
<accession>A0A086J492</accession>
<keyword evidence="2" id="KW-1185">Reference proteome</keyword>
<dbReference type="InterPro" id="IPR035985">
    <property type="entry name" value="Ubiquitin-activating_enz"/>
</dbReference>
<evidence type="ECO:0000313" key="2">
    <source>
        <dbReference type="Proteomes" id="UP000054524"/>
    </source>
</evidence>
<dbReference type="RefSeq" id="XP_052905515.1">
    <property type="nucleotide sequence ID" value="XM_053047690.1"/>
</dbReference>
<dbReference type="HOGENOM" id="CLU_113401_0_0_1"/>